<feature type="transmembrane region" description="Helical" evidence="7">
    <location>
        <begin position="400"/>
        <end position="419"/>
    </location>
</feature>
<dbReference type="InterPro" id="IPR036259">
    <property type="entry name" value="MFS_trans_sf"/>
</dbReference>
<organism evidence="8 9">
    <name type="scientific">Anaeromyxobacter paludicola</name>
    <dbReference type="NCBI Taxonomy" id="2918171"/>
    <lineage>
        <taxon>Bacteria</taxon>
        <taxon>Pseudomonadati</taxon>
        <taxon>Myxococcota</taxon>
        <taxon>Myxococcia</taxon>
        <taxon>Myxococcales</taxon>
        <taxon>Cystobacterineae</taxon>
        <taxon>Anaeromyxobacteraceae</taxon>
        <taxon>Anaeromyxobacter</taxon>
    </lineage>
</organism>
<keyword evidence="9" id="KW-1185">Reference proteome</keyword>
<feature type="transmembrane region" description="Helical" evidence="7">
    <location>
        <begin position="250"/>
        <end position="271"/>
    </location>
</feature>
<dbReference type="CDD" id="cd17347">
    <property type="entry name" value="MFS_SLC15A1_2_like"/>
    <property type="match status" value="1"/>
</dbReference>
<feature type="transmembrane region" description="Helical" evidence="7">
    <location>
        <begin position="108"/>
        <end position="129"/>
    </location>
</feature>
<comment type="similarity">
    <text evidence="2">Belongs to the major facilitator superfamily. Proton-dependent oligopeptide transporter (POT/PTR) (TC 2.A.17) family.</text>
</comment>
<feature type="transmembrane region" description="Helical" evidence="7">
    <location>
        <begin position="149"/>
        <end position="168"/>
    </location>
</feature>
<evidence type="ECO:0000313" key="9">
    <source>
        <dbReference type="Proteomes" id="UP001162734"/>
    </source>
</evidence>
<feature type="transmembrane region" description="Helical" evidence="7">
    <location>
        <begin position="368"/>
        <end position="388"/>
    </location>
</feature>
<evidence type="ECO:0000313" key="8">
    <source>
        <dbReference type="EMBL" id="BDG09344.1"/>
    </source>
</evidence>
<evidence type="ECO:0000256" key="6">
    <source>
        <dbReference type="ARBA" id="ARBA00023136"/>
    </source>
</evidence>
<name>A0ABM7XBW0_9BACT</name>
<dbReference type="EMBL" id="AP025592">
    <property type="protein sequence ID" value="BDG09344.1"/>
    <property type="molecule type" value="Genomic_DNA"/>
</dbReference>
<feature type="transmembrane region" description="Helical" evidence="7">
    <location>
        <begin position="174"/>
        <end position="194"/>
    </location>
</feature>
<protein>
    <submittedName>
        <fullName evidence="8">MFS transporter</fullName>
    </submittedName>
</protein>
<keyword evidence="6 7" id="KW-0472">Membrane</keyword>
<evidence type="ECO:0000256" key="2">
    <source>
        <dbReference type="ARBA" id="ARBA00005982"/>
    </source>
</evidence>
<proteinExistence type="inferred from homology"/>
<keyword evidence="4" id="KW-0653">Protein transport</keyword>
<sequence>MAEPSAIDRPQRFPPQIKFLAWNEACERFSYYGVTSVLTIHMVRNLLLRESSAEAAYHLFGTAVYLTPLLGAWVADRFWGRYRTVFWLSFAYVLGHATIAAFESPAGLFAGLALIAVGAGGIKPCAAAFVGDQFTRENRGLLKKVYDLYYWMINLGSTVGTLAIPLLLDRVGPRVAFGLPGLAMAVALLVFWLGRRRYRYLAPSGPRPHGFLAVVRDALAARGAPAAPGAGLLSRAATRHPPEAIAGARAVLGVCGIFAPIVGFWALFFQYGSSWVLQAERMDREVLGLHLASSQVSFLNSIFVMALIPLFAGGLYPWLERRGVQVTALRKMGAGMFVTVLSFVAAWLVEHALEAGIPVSVAWQVPQYLFVSMGEVLVSVTALEFAYTQAPPTMKSTIMGLWYFAIGLGNFVTALVSAANRFHGTAYFAFFAWLMLGCALWYVAVARRYRGADWPVAGEEAA</sequence>
<evidence type="ECO:0000256" key="1">
    <source>
        <dbReference type="ARBA" id="ARBA00004141"/>
    </source>
</evidence>
<dbReference type="SUPFAM" id="SSF103473">
    <property type="entry name" value="MFS general substrate transporter"/>
    <property type="match status" value="1"/>
</dbReference>
<evidence type="ECO:0000256" key="5">
    <source>
        <dbReference type="ARBA" id="ARBA00022989"/>
    </source>
</evidence>
<keyword evidence="4" id="KW-0813">Transport</keyword>
<feature type="transmembrane region" description="Helical" evidence="7">
    <location>
        <begin position="291"/>
        <end position="316"/>
    </location>
</feature>
<keyword evidence="4" id="KW-0571">Peptide transport</keyword>
<dbReference type="NCBIfam" id="TIGR00924">
    <property type="entry name" value="yjdL_sub1_fam"/>
    <property type="match status" value="1"/>
</dbReference>
<keyword evidence="3 7" id="KW-0812">Transmembrane</keyword>
<dbReference type="Pfam" id="PF00854">
    <property type="entry name" value="PTR2"/>
    <property type="match status" value="2"/>
</dbReference>
<gene>
    <name evidence="8" type="ORF">AMPC_24570</name>
</gene>
<comment type="subcellular location">
    <subcellularLocation>
        <location evidence="1">Membrane</location>
        <topology evidence="1">Multi-pass membrane protein</topology>
    </subcellularLocation>
</comment>
<dbReference type="Proteomes" id="UP001162734">
    <property type="component" value="Chromosome"/>
</dbReference>
<reference evidence="9" key="1">
    <citation type="journal article" date="2022" name="Int. J. Syst. Evol. Microbiol.">
        <title>Anaeromyxobacter oryzae sp. nov., Anaeromyxobacter diazotrophicus sp. nov. and Anaeromyxobacter paludicola sp. nov., isolated from paddy soils.</title>
        <authorList>
            <person name="Itoh H."/>
            <person name="Xu Z."/>
            <person name="Mise K."/>
            <person name="Masuda Y."/>
            <person name="Ushijima N."/>
            <person name="Hayakawa C."/>
            <person name="Shiratori Y."/>
            <person name="Senoo K."/>
        </authorList>
    </citation>
    <scope>NUCLEOTIDE SEQUENCE [LARGE SCALE GENOMIC DNA]</scope>
    <source>
        <strain evidence="9">Red630</strain>
    </source>
</reference>
<dbReference type="Gene3D" id="1.20.1250.20">
    <property type="entry name" value="MFS general substrate transporter like domains"/>
    <property type="match status" value="2"/>
</dbReference>
<dbReference type="PANTHER" id="PTHR11654">
    <property type="entry name" value="OLIGOPEPTIDE TRANSPORTER-RELATED"/>
    <property type="match status" value="1"/>
</dbReference>
<dbReference type="RefSeq" id="WP_248341492.1">
    <property type="nucleotide sequence ID" value="NZ_AP025592.1"/>
</dbReference>
<dbReference type="InterPro" id="IPR005279">
    <property type="entry name" value="Dipep/tripep_permease"/>
</dbReference>
<evidence type="ECO:0000256" key="4">
    <source>
        <dbReference type="ARBA" id="ARBA00022856"/>
    </source>
</evidence>
<accession>A0ABM7XBW0</accession>
<feature type="transmembrane region" description="Helical" evidence="7">
    <location>
        <begin position="425"/>
        <end position="445"/>
    </location>
</feature>
<feature type="transmembrane region" description="Helical" evidence="7">
    <location>
        <begin position="328"/>
        <end position="348"/>
    </location>
</feature>
<keyword evidence="5 7" id="KW-1133">Transmembrane helix</keyword>
<evidence type="ECO:0000256" key="3">
    <source>
        <dbReference type="ARBA" id="ARBA00022692"/>
    </source>
</evidence>
<feature type="transmembrane region" description="Helical" evidence="7">
    <location>
        <begin position="85"/>
        <end position="102"/>
    </location>
</feature>
<dbReference type="InterPro" id="IPR000109">
    <property type="entry name" value="POT_fam"/>
</dbReference>
<evidence type="ECO:0000256" key="7">
    <source>
        <dbReference type="SAM" id="Phobius"/>
    </source>
</evidence>